<gene>
    <name evidence="1" type="ORF">vBDshSR26L_59</name>
</gene>
<dbReference type="EMBL" id="PP882867">
    <property type="protein sequence ID" value="XBW75374.1"/>
    <property type="molecule type" value="Genomic_DNA"/>
</dbReference>
<sequence>MAYPLTSTQQNVLDDLKLTNTDNRALRIVEAAFHARNANSPSAMRPLPVVLQELNEVVDEVAG</sequence>
<reference evidence="1" key="1">
    <citation type="submission" date="2024-06" db="EMBL/GenBank/DDBJ databases">
        <authorList>
            <person name="Lu L."/>
            <person name="Wei N."/>
            <person name="Zhang R."/>
        </authorList>
    </citation>
    <scope>NUCLEOTIDE SEQUENCE</scope>
</reference>
<evidence type="ECO:0000313" key="1">
    <source>
        <dbReference type="EMBL" id="XBW75374.1"/>
    </source>
</evidence>
<protein>
    <submittedName>
        <fullName evidence="1">Uncharacterized protein</fullName>
    </submittedName>
</protein>
<accession>A0AAU7VFX9</accession>
<organism evidence="1">
    <name type="scientific">Dinoroseobacter phage vB_DshS_R26L</name>
    <dbReference type="NCBI Taxonomy" id="3161158"/>
    <lineage>
        <taxon>Viruses</taxon>
        <taxon>Duplodnaviria</taxon>
        <taxon>Heunggongvirae</taxon>
        <taxon>Uroviricota</taxon>
        <taxon>Caudoviricetes</taxon>
        <taxon>Nanhaivirus</taxon>
    </lineage>
</organism>
<name>A0AAU7VFX9_9CAUD</name>
<proteinExistence type="predicted"/>